<name>A0A1C1CQF1_9EURO</name>
<reference evidence="2" key="1">
    <citation type="submission" date="2015-07" db="EMBL/GenBank/DDBJ databases">
        <authorList>
            <person name="Teixeira M.M."/>
            <person name="Souza R.C."/>
            <person name="Almeida L.G."/>
            <person name="Vicente V.A."/>
            <person name="de Hoog S."/>
            <person name="Bocca A.L."/>
            <person name="de Almeida S.R."/>
            <person name="Vasconcelos A.T."/>
            <person name="Felipe M.S."/>
        </authorList>
    </citation>
    <scope>NUCLEOTIDE SEQUENCE [LARGE SCALE GENOMIC DNA]</scope>
    <source>
        <strain evidence="2">KSF</strain>
    </source>
</reference>
<organism evidence="1 2">
    <name type="scientific">Cladophialophora carrionii</name>
    <dbReference type="NCBI Taxonomy" id="86049"/>
    <lineage>
        <taxon>Eukaryota</taxon>
        <taxon>Fungi</taxon>
        <taxon>Dikarya</taxon>
        <taxon>Ascomycota</taxon>
        <taxon>Pezizomycotina</taxon>
        <taxon>Eurotiomycetes</taxon>
        <taxon>Chaetothyriomycetidae</taxon>
        <taxon>Chaetothyriales</taxon>
        <taxon>Herpotrichiellaceae</taxon>
        <taxon>Cladophialophora</taxon>
    </lineage>
</organism>
<sequence>MAGLTHRTSQYEVRVALAQRAAFRAQGTTQPTLRNATQRSATHFLTHCAMMLTFSSDPATDYELCMEYKVMAAY</sequence>
<dbReference type="AlphaFoldDB" id="A0A1C1CQF1"/>
<dbReference type="VEuPathDB" id="FungiDB:CLCR_07849"/>
<accession>A0A1C1CQF1</accession>
<dbReference type="EMBL" id="LGRB01000010">
    <property type="protein sequence ID" value="OCT50703.1"/>
    <property type="molecule type" value="Genomic_DNA"/>
</dbReference>
<comment type="caution">
    <text evidence="1">The sequence shown here is derived from an EMBL/GenBank/DDBJ whole genome shotgun (WGS) entry which is preliminary data.</text>
</comment>
<keyword evidence="2" id="KW-1185">Reference proteome</keyword>
<proteinExistence type="predicted"/>
<evidence type="ECO:0000313" key="1">
    <source>
        <dbReference type="EMBL" id="OCT50703.1"/>
    </source>
</evidence>
<protein>
    <submittedName>
        <fullName evidence="1">Uncharacterized protein</fullName>
    </submittedName>
</protein>
<dbReference type="Proteomes" id="UP000094526">
    <property type="component" value="Unassembled WGS sequence"/>
</dbReference>
<evidence type="ECO:0000313" key="2">
    <source>
        <dbReference type="Proteomes" id="UP000094526"/>
    </source>
</evidence>
<gene>
    <name evidence="1" type="ORF">CLCR_07849</name>
</gene>